<keyword evidence="1" id="KW-0812">Transmembrane</keyword>
<evidence type="ECO:0000313" key="2">
    <source>
        <dbReference type="EMBL" id="KAL3421804.1"/>
    </source>
</evidence>
<sequence length="158" mass="16990">MSSPSSPLIPRHPASDRATSRSIRATTLGRLLILGLIPIVVLSLLSRTAMQHIVFWPSIILGCSFAGSVVLTIVPSSQQQHQKNTSRLVRAAMDALLAVAVVVAMYVVAWKRPRRDRAESLIALVMGFVVGVLQFLIASATLLGVDFHISAAPVEKSI</sequence>
<dbReference type="EMBL" id="JBFCZG010000005">
    <property type="protein sequence ID" value="KAL3421804.1"/>
    <property type="molecule type" value="Genomic_DNA"/>
</dbReference>
<proteinExistence type="predicted"/>
<feature type="transmembrane region" description="Helical" evidence="1">
    <location>
        <begin position="121"/>
        <end position="145"/>
    </location>
</feature>
<keyword evidence="1" id="KW-0472">Membrane</keyword>
<feature type="transmembrane region" description="Helical" evidence="1">
    <location>
        <begin position="53"/>
        <end position="76"/>
    </location>
</feature>
<organism evidence="2 3">
    <name type="scientific">Phlyctema vagabunda</name>
    <dbReference type="NCBI Taxonomy" id="108571"/>
    <lineage>
        <taxon>Eukaryota</taxon>
        <taxon>Fungi</taxon>
        <taxon>Dikarya</taxon>
        <taxon>Ascomycota</taxon>
        <taxon>Pezizomycotina</taxon>
        <taxon>Leotiomycetes</taxon>
        <taxon>Helotiales</taxon>
        <taxon>Dermateaceae</taxon>
        <taxon>Phlyctema</taxon>
    </lineage>
</organism>
<feature type="transmembrane region" description="Helical" evidence="1">
    <location>
        <begin position="88"/>
        <end position="109"/>
    </location>
</feature>
<reference evidence="2 3" key="1">
    <citation type="submission" date="2024-06" db="EMBL/GenBank/DDBJ databases">
        <title>Complete genome of Phlyctema vagabunda strain 19-DSS-EL-015.</title>
        <authorList>
            <person name="Fiorenzani C."/>
        </authorList>
    </citation>
    <scope>NUCLEOTIDE SEQUENCE [LARGE SCALE GENOMIC DNA]</scope>
    <source>
        <strain evidence="2 3">19-DSS-EL-015</strain>
    </source>
</reference>
<dbReference type="Proteomes" id="UP001629113">
    <property type="component" value="Unassembled WGS sequence"/>
</dbReference>
<keyword evidence="3" id="KW-1185">Reference proteome</keyword>
<gene>
    <name evidence="2" type="ORF">PVAG01_05960</name>
</gene>
<protein>
    <submittedName>
        <fullName evidence="2">Uncharacterized protein</fullName>
    </submittedName>
</protein>
<keyword evidence="1" id="KW-1133">Transmembrane helix</keyword>
<name>A0ABR4PEQ5_9HELO</name>
<comment type="caution">
    <text evidence="2">The sequence shown here is derived from an EMBL/GenBank/DDBJ whole genome shotgun (WGS) entry which is preliminary data.</text>
</comment>
<evidence type="ECO:0000313" key="3">
    <source>
        <dbReference type="Proteomes" id="UP001629113"/>
    </source>
</evidence>
<accession>A0ABR4PEQ5</accession>
<feature type="transmembrane region" description="Helical" evidence="1">
    <location>
        <begin position="27"/>
        <end position="46"/>
    </location>
</feature>
<evidence type="ECO:0000256" key="1">
    <source>
        <dbReference type="SAM" id="Phobius"/>
    </source>
</evidence>